<organism evidence="3 4">
    <name type="scientific">Caldalkalibacillus uzonensis</name>
    <dbReference type="NCBI Taxonomy" id="353224"/>
    <lineage>
        <taxon>Bacteria</taxon>
        <taxon>Bacillati</taxon>
        <taxon>Bacillota</taxon>
        <taxon>Bacilli</taxon>
        <taxon>Bacillales</taxon>
        <taxon>Bacillaceae</taxon>
        <taxon>Caldalkalibacillus</taxon>
    </lineage>
</organism>
<keyword evidence="4" id="KW-1185">Reference proteome</keyword>
<dbReference type="Pfam" id="PF00795">
    <property type="entry name" value="CN_hydrolase"/>
    <property type="match status" value="1"/>
</dbReference>
<dbReference type="InterPro" id="IPR003010">
    <property type="entry name" value="C-N_Hydrolase"/>
</dbReference>
<evidence type="ECO:0000313" key="4">
    <source>
        <dbReference type="Proteomes" id="UP001232445"/>
    </source>
</evidence>
<reference evidence="3 4" key="1">
    <citation type="submission" date="2023-07" db="EMBL/GenBank/DDBJ databases">
        <title>Genomic Encyclopedia of Type Strains, Phase IV (KMG-IV): sequencing the most valuable type-strain genomes for metagenomic binning, comparative biology and taxonomic classification.</title>
        <authorList>
            <person name="Goeker M."/>
        </authorList>
    </citation>
    <scope>NUCLEOTIDE SEQUENCE [LARGE SCALE GENOMIC DNA]</scope>
    <source>
        <strain evidence="3 4">DSM 17740</strain>
    </source>
</reference>
<name>A0ABU0CLW2_9BACI</name>
<dbReference type="PROSITE" id="PS50263">
    <property type="entry name" value="CN_HYDROLASE"/>
    <property type="match status" value="1"/>
</dbReference>
<protein>
    <submittedName>
        <fullName evidence="3">Amidohydrolase</fullName>
    </submittedName>
</protein>
<proteinExistence type="predicted"/>
<gene>
    <name evidence="3" type="ORF">J2S00_000176</name>
</gene>
<keyword evidence="1" id="KW-0378">Hydrolase</keyword>
<dbReference type="InterPro" id="IPR036526">
    <property type="entry name" value="C-N_Hydrolase_sf"/>
</dbReference>
<evidence type="ECO:0000256" key="1">
    <source>
        <dbReference type="ARBA" id="ARBA00022801"/>
    </source>
</evidence>
<evidence type="ECO:0000313" key="3">
    <source>
        <dbReference type="EMBL" id="MDQ0337406.1"/>
    </source>
</evidence>
<feature type="domain" description="CN hydrolase" evidence="2">
    <location>
        <begin position="1"/>
        <end position="246"/>
    </location>
</feature>
<dbReference type="InterPro" id="IPR050345">
    <property type="entry name" value="Aliph_Amidase/BUP"/>
</dbReference>
<dbReference type="PANTHER" id="PTHR43674:SF2">
    <property type="entry name" value="BETA-UREIDOPROPIONASE"/>
    <property type="match status" value="1"/>
</dbReference>
<dbReference type="SUPFAM" id="SSF56317">
    <property type="entry name" value="Carbon-nitrogen hydrolase"/>
    <property type="match status" value="1"/>
</dbReference>
<comment type="caution">
    <text evidence="3">The sequence shown here is derived from an EMBL/GenBank/DDBJ whole genome shotgun (WGS) entry which is preliminary data.</text>
</comment>
<dbReference type="PANTHER" id="PTHR43674">
    <property type="entry name" value="NITRILASE C965.09-RELATED"/>
    <property type="match status" value="1"/>
</dbReference>
<dbReference type="Gene3D" id="3.60.110.10">
    <property type="entry name" value="Carbon-nitrogen hydrolase"/>
    <property type="match status" value="1"/>
</dbReference>
<dbReference type="RefSeq" id="WP_307334496.1">
    <property type="nucleotide sequence ID" value="NZ_JAUSUQ010000001.1"/>
</dbReference>
<accession>A0ABU0CLW2</accession>
<sequence length="279" mass="31590">MRLAMAQTQPVLGDVQHNLKHLLQTMEIHQGKADLLIFPELSLTGYMLQEKAYEVALALDATEMRLIKEASRDLNMGVVFGFVEKSDDDILYNSAALVHEGRLMTVHRKVYPVTYGLFEEGKVYGRGRKVTVVPFGNFKATLLICNDLWHPSLVQLCAYRHASLLIGLVNSPQGGLGQRYSSAEGWERVGRFYATIYGCYVVLVNRVGVEKGVSFYGRSLLIDPFGQIVESCPFDQEDYKMVTIDRREVFEARRLLPTMRDEDLLFTRSQLENLSGTQV</sequence>
<dbReference type="EMBL" id="JAUSUQ010000001">
    <property type="protein sequence ID" value="MDQ0337406.1"/>
    <property type="molecule type" value="Genomic_DNA"/>
</dbReference>
<evidence type="ECO:0000259" key="2">
    <source>
        <dbReference type="PROSITE" id="PS50263"/>
    </source>
</evidence>
<dbReference type="Proteomes" id="UP001232445">
    <property type="component" value="Unassembled WGS sequence"/>
</dbReference>